<comment type="caution">
    <text evidence="1">The sequence shown here is derived from an EMBL/GenBank/DDBJ whole genome shotgun (WGS) entry which is preliminary data.</text>
</comment>
<dbReference type="EMBL" id="LBJM01000208">
    <property type="protein sequence ID" value="RXH21192.1"/>
    <property type="molecule type" value="Genomic_DNA"/>
</dbReference>
<reference evidence="1 2" key="1">
    <citation type="submission" date="2015-04" db="EMBL/GenBank/DDBJ databases">
        <title>Comparative genomics of rhizobia nodulating Arachis hypogaea in China.</title>
        <authorList>
            <person name="Li Y."/>
        </authorList>
    </citation>
    <scope>NUCLEOTIDE SEQUENCE [LARGE SCALE GENOMIC DNA]</scope>
    <source>
        <strain evidence="1 2">CCBAU 51787</strain>
    </source>
</reference>
<accession>A0A4Q0RRG3</accession>
<protein>
    <submittedName>
        <fullName evidence="1">Uncharacterized protein</fullName>
    </submittedName>
</protein>
<evidence type="ECO:0000313" key="1">
    <source>
        <dbReference type="EMBL" id="RXH21192.1"/>
    </source>
</evidence>
<dbReference type="RefSeq" id="WP_128947700.1">
    <property type="nucleotide sequence ID" value="NZ_LBJM01000208.1"/>
</dbReference>
<proteinExistence type="predicted"/>
<sequence length="167" mass="17833">MIVKLLFFGEAVNIPSTTIGLGIGAVSVWIDGAGFTSATNDLGTLGYMLLETQEVDIGEPEPEVRDLFSNLHGQVVSYQIKTNLFVRSGGIARITMTRSVEQDGVLLDKSIEFQATDCRGISVVSNPVNFSTEMLQLERSVASLDEIVADDDLIAIVDAAPPTEGVG</sequence>
<evidence type="ECO:0000313" key="2">
    <source>
        <dbReference type="Proteomes" id="UP000290565"/>
    </source>
</evidence>
<organism evidence="1 2">
    <name type="scientific">Bradyrhizobium zhanjiangense</name>
    <dbReference type="NCBI Taxonomy" id="1325107"/>
    <lineage>
        <taxon>Bacteria</taxon>
        <taxon>Pseudomonadati</taxon>
        <taxon>Pseudomonadota</taxon>
        <taxon>Alphaproteobacteria</taxon>
        <taxon>Hyphomicrobiales</taxon>
        <taxon>Nitrobacteraceae</taxon>
        <taxon>Bradyrhizobium</taxon>
    </lineage>
</organism>
<dbReference type="AlphaFoldDB" id="A0A4Q0RRG3"/>
<gene>
    <name evidence="1" type="ORF">XH94_38070</name>
</gene>
<dbReference type="Proteomes" id="UP000290565">
    <property type="component" value="Unassembled WGS sequence"/>
</dbReference>
<name>A0A4Q0RRG3_9BRAD</name>